<accession>A0A750MRR2</accession>
<keyword evidence="1" id="KW-0472">Membrane</keyword>
<reference evidence="2" key="1">
    <citation type="journal article" date="2018" name="Genome Biol.">
        <title>SKESA: strategic k-mer extension for scrupulous assemblies.</title>
        <authorList>
            <person name="Souvorov A."/>
            <person name="Agarwala R."/>
            <person name="Lipman D.J."/>
        </authorList>
    </citation>
    <scope>NUCLEOTIDE SEQUENCE</scope>
    <source>
        <strain evidence="2">MA.CK_93/00002981</strain>
    </source>
</reference>
<keyword evidence="1" id="KW-0812">Transmembrane</keyword>
<proteinExistence type="predicted"/>
<evidence type="ECO:0000313" key="2">
    <source>
        <dbReference type="EMBL" id="HAF6280268.1"/>
    </source>
</evidence>
<feature type="transmembrane region" description="Helical" evidence="1">
    <location>
        <begin position="32"/>
        <end position="65"/>
    </location>
</feature>
<keyword evidence="1" id="KW-1133">Transmembrane helix</keyword>
<protein>
    <submittedName>
        <fullName evidence="2">Uncharacterized protein</fullName>
    </submittedName>
</protein>
<sequence>MPRPSDEIVFKLHYSYHIEILTNIFFLRATRLLWLIQLITGCVIIANFLPALFSGLIIVICTYLLGVYRTHGVAAKASLQACRYYDLICQLNTLTDSELREQLHALERDDSRTLNVFFNPARIRAYIMLGWTESAKQELATMNRREKLFAAMAGGIPQ</sequence>
<name>A0A750MRR2_SALER</name>
<dbReference type="AlphaFoldDB" id="A0A750MRR2"/>
<gene>
    <name evidence="2" type="ORF">G9F26_004492</name>
</gene>
<evidence type="ECO:0000256" key="1">
    <source>
        <dbReference type="SAM" id="Phobius"/>
    </source>
</evidence>
<reference evidence="2" key="2">
    <citation type="submission" date="2020-02" db="EMBL/GenBank/DDBJ databases">
        <authorList>
            <consortium name="NCBI Pathogen Detection Project"/>
        </authorList>
    </citation>
    <scope>NUCLEOTIDE SEQUENCE</scope>
    <source>
        <strain evidence="2">MA.CK_93/00002981</strain>
    </source>
</reference>
<comment type="caution">
    <text evidence="2">The sequence shown here is derived from an EMBL/GenBank/DDBJ whole genome shotgun (WGS) entry which is preliminary data.</text>
</comment>
<organism evidence="2">
    <name type="scientific">Salmonella enterica</name>
    <name type="common">Salmonella choleraesuis</name>
    <dbReference type="NCBI Taxonomy" id="28901"/>
    <lineage>
        <taxon>Bacteria</taxon>
        <taxon>Pseudomonadati</taxon>
        <taxon>Pseudomonadota</taxon>
        <taxon>Gammaproteobacteria</taxon>
        <taxon>Enterobacterales</taxon>
        <taxon>Enterobacteriaceae</taxon>
        <taxon>Salmonella</taxon>
    </lineage>
</organism>
<dbReference type="EMBL" id="DAAVPZ010000044">
    <property type="protein sequence ID" value="HAF6280268.1"/>
    <property type="molecule type" value="Genomic_DNA"/>
</dbReference>